<accession>A0A6J5M1Q1</accession>
<gene>
    <name evidence="1" type="ORF">UFOVP337_25</name>
</gene>
<dbReference type="EMBL" id="LR796354">
    <property type="protein sequence ID" value="CAB4139227.1"/>
    <property type="molecule type" value="Genomic_DNA"/>
</dbReference>
<proteinExistence type="predicted"/>
<sequence length="92" mass="10967">MSGGHFQYNQYTLEIIADEIEDLIEKNDCNDKDRWGDVIGNHYSRETMREFDKAVELLKQAQVYVQRIDWLVSGDDEEDSFHRRLKTELDKL</sequence>
<evidence type="ECO:0000313" key="1">
    <source>
        <dbReference type="EMBL" id="CAB4139227.1"/>
    </source>
</evidence>
<reference evidence="1" key="1">
    <citation type="submission" date="2020-04" db="EMBL/GenBank/DDBJ databases">
        <authorList>
            <person name="Chiriac C."/>
            <person name="Salcher M."/>
            <person name="Ghai R."/>
            <person name="Kavagutti S V."/>
        </authorList>
    </citation>
    <scope>NUCLEOTIDE SEQUENCE</scope>
</reference>
<name>A0A6J5M1Q1_9CAUD</name>
<organism evidence="1">
    <name type="scientific">uncultured Caudovirales phage</name>
    <dbReference type="NCBI Taxonomy" id="2100421"/>
    <lineage>
        <taxon>Viruses</taxon>
        <taxon>Duplodnaviria</taxon>
        <taxon>Heunggongvirae</taxon>
        <taxon>Uroviricota</taxon>
        <taxon>Caudoviricetes</taxon>
        <taxon>Peduoviridae</taxon>
        <taxon>Maltschvirus</taxon>
        <taxon>Maltschvirus maltsch</taxon>
    </lineage>
</organism>
<protein>
    <submittedName>
        <fullName evidence="1">Uncharacterized protein</fullName>
    </submittedName>
</protein>